<feature type="domain" description="RdRp catalytic" evidence="1">
    <location>
        <begin position="499"/>
        <end position="625"/>
    </location>
</feature>
<dbReference type="GO" id="GO:0005524">
    <property type="term" value="F:ATP binding"/>
    <property type="evidence" value="ECO:0007669"/>
    <property type="project" value="InterPro"/>
</dbReference>
<proteinExistence type="predicted"/>
<keyword evidence="2" id="KW-1185">Reference proteome</keyword>
<dbReference type="Gene3D" id="3.40.50.300">
    <property type="entry name" value="P-loop containing nucleotide triphosphate hydrolases"/>
    <property type="match status" value="1"/>
</dbReference>
<dbReference type="InterPro" id="IPR007094">
    <property type="entry name" value="RNA-dir_pol_PSvirus"/>
</dbReference>
<dbReference type="InterPro" id="IPR001788">
    <property type="entry name" value="RNA-dep_RNA_pol_alsuvir"/>
</dbReference>
<dbReference type="GO" id="GO:0003723">
    <property type="term" value="F:RNA binding"/>
    <property type="evidence" value="ECO:0007669"/>
    <property type="project" value="InterPro"/>
</dbReference>
<dbReference type="PROSITE" id="PS50507">
    <property type="entry name" value="RDRP_SSRNA_POS"/>
    <property type="match status" value="1"/>
</dbReference>
<organism evidence="2 3">
    <name type="scientific">Frankliniella occidentalis</name>
    <name type="common">Western flower thrips</name>
    <name type="synonym">Euthrips occidentalis</name>
    <dbReference type="NCBI Taxonomy" id="133901"/>
    <lineage>
        <taxon>Eukaryota</taxon>
        <taxon>Metazoa</taxon>
        <taxon>Ecdysozoa</taxon>
        <taxon>Arthropoda</taxon>
        <taxon>Hexapoda</taxon>
        <taxon>Insecta</taxon>
        <taxon>Pterygota</taxon>
        <taxon>Neoptera</taxon>
        <taxon>Paraneoptera</taxon>
        <taxon>Thysanoptera</taxon>
        <taxon>Terebrantia</taxon>
        <taxon>Thripoidea</taxon>
        <taxon>Thripidae</taxon>
        <taxon>Frankliniella</taxon>
    </lineage>
</organism>
<dbReference type="KEGG" id="foc:127752108"/>
<accession>A0A9C6XB56</accession>
<dbReference type="GO" id="GO:0071897">
    <property type="term" value="P:DNA biosynthetic process"/>
    <property type="evidence" value="ECO:0007669"/>
    <property type="project" value="UniProtKB-ARBA"/>
</dbReference>
<name>A0A9C6XB56_FRAOC</name>
<dbReference type="InterPro" id="IPR027417">
    <property type="entry name" value="P-loop_NTPase"/>
</dbReference>
<dbReference type="OrthoDB" id="9995375at2759"/>
<evidence type="ECO:0000259" key="1">
    <source>
        <dbReference type="PROSITE" id="PS50507"/>
    </source>
</evidence>
<dbReference type="GO" id="GO:0003968">
    <property type="term" value="F:RNA-directed RNA polymerase activity"/>
    <property type="evidence" value="ECO:0007669"/>
    <property type="project" value="InterPro"/>
</dbReference>
<sequence>MGEPLNISHRIPLDVVAALSGEYDFAIYGTSKVVRSLKRTPNQELEALINQNAKILVHKQDDKEKSLIKKHKPNTIQEYQGNENPIVVGMRFDQAKLTIYDSRCHLLVMMSRHTKEFHYISPIDDATTNWIAKVQKLSDEEINSYAVEKKEGYLHFAQRDQNQEVDESYWRFGEMTAAGPLTVMPEKFFTYGEGKSYDCVPEKRKAVIETIRSNIAELYTGPQGSDMVVQEVPREDIVDENPEAPTVAATVADIGALQTVYDEIFPGASLHNYDYDHKHFEASTYQPKVENVEILINKNSVNIPSFDKMSPLLRTAVPKIRDKTRLELLYAVAQRNCSVAKLRALSDEGWVSGHMVDVFVDTYIAPEYSDMFAEFEKEPIQIDEEAFNDWIKTKEDFKLGLMTDDAPFPYDEFKKYDLSIKTTCKPTLNQACVTTYSAPQVIAAQNQRCNALFGPYVRKAMNRLMHVLDPTFSIYTDCSPEEYANKLSQSFPPDLLDHSCKTELDISKYDKSQGLLAINIIVGIFRRLGVPEHVCRGMYESHRNTVLMSREFGVKLFVDLQMKSGISWTLAGNTFVNMTAAACTFDLKKLRLYRQYGVQYNHLAHAGFVGDDSFILSPETFERSLAASYGSLFNLEVKVLTYETLSFCSKFVVRDGDRIAFVPDVVKVISKLGRNDLTNPQHVEEYRISLADNLRCLSNARLIPEISRIVQERYGGGINTNTLCTELYNLSQDKESFQKRFEIPKEGRICYDPSLGKISSM</sequence>
<dbReference type="Pfam" id="PF00978">
    <property type="entry name" value="RdRP_2"/>
    <property type="match status" value="1"/>
</dbReference>
<dbReference type="GO" id="GO:0006351">
    <property type="term" value="P:DNA-templated transcription"/>
    <property type="evidence" value="ECO:0007669"/>
    <property type="project" value="InterPro"/>
</dbReference>
<dbReference type="GeneID" id="127752108"/>
<dbReference type="AlphaFoldDB" id="A0A9C6XB56"/>
<gene>
    <name evidence="3" type="primary">LOC127752108</name>
</gene>
<dbReference type="Proteomes" id="UP000504606">
    <property type="component" value="Unplaced"/>
</dbReference>
<dbReference type="InterPro" id="IPR027351">
    <property type="entry name" value="(+)RNA_virus_helicase_core_dom"/>
</dbReference>
<evidence type="ECO:0000313" key="3">
    <source>
        <dbReference type="RefSeq" id="XP_052132664.1"/>
    </source>
</evidence>
<reference evidence="3" key="1">
    <citation type="submission" date="2025-08" db="UniProtKB">
        <authorList>
            <consortium name="RefSeq"/>
        </authorList>
    </citation>
    <scope>IDENTIFICATION</scope>
    <source>
        <tissue evidence="3">Whole organism</tissue>
    </source>
</reference>
<dbReference type="InterPro" id="IPR043502">
    <property type="entry name" value="DNA/RNA_pol_sf"/>
</dbReference>
<dbReference type="Pfam" id="PF01443">
    <property type="entry name" value="Viral_helicase1"/>
    <property type="match status" value="1"/>
</dbReference>
<protein>
    <submittedName>
        <fullName evidence="3">Uncharacterized protein LOC127752108</fullName>
    </submittedName>
</protein>
<dbReference type="GO" id="GO:0039694">
    <property type="term" value="P:viral RNA genome replication"/>
    <property type="evidence" value="ECO:0007669"/>
    <property type="project" value="InterPro"/>
</dbReference>
<evidence type="ECO:0000313" key="2">
    <source>
        <dbReference type="Proteomes" id="UP000504606"/>
    </source>
</evidence>
<dbReference type="RefSeq" id="XP_052132664.1">
    <property type="nucleotide sequence ID" value="XM_052276704.1"/>
</dbReference>
<dbReference type="SUPFAM" id="SSF56672">
    <property type="entry name" value="DNA/RNA polymerases"/>
    <property type="match status" value="1"/>
</dbReference>